<sequence length="89" mass="9597">MRSIAGHGQAQLERSTELAAAVSAALADIAAQTGADKVQLVRSLEAHLVTQSHLYPDRDYTLVRRLICALDERPGAPEHDALPELPETV</sequence>
<accession>A0A918VML6</accession>
<evidence type="ECO:0000313" key="1">
    <source>
        <dbReference type="EMBL" id="GHA13347.1"/>
    </source>
</evidence>
<gene>
    <name evidence="1" type="ORF">GCM10007989_04930</name>
</gene>
<reference evidence="1" key="1">
    <citation type="journal article" date="2014" name="Int. J. Syst. Evol. Microbiol.">
        <title>Complete genome sequence of Corynebacterium casei LMG S-19264T (=DSM 44701T), isolated from a smear-ripened cheese.</title>
        <authorList>
            <consortium name="US DOE Joint Genome Institute (JGI-PGF)"/>
            <person name="Walter F."/>
            <person name="Albersmeier A."/>
            <person name="Kalinowski J."/>
            <person name="Ruckert C."/>
        </authorList>
    </citation>
    <scope>NUCLEOTIDE SEQUENCE</scope>
    <source>
        <strain evidence="1">KCTC 32437</strain>
    </source>
</reference>
<keyword evidence="2" id="KW-1185">Reference proteome</keyword>
<name>A0A918VML6_9HYPH</name>
<dbReference type="Proteomes" id="UP000646579">
    <property type="component" value="Unassembled WGS sequence"/>
</dbReference>
<proteinExistence type="predicted"/>
<reference evidence="1" key="2">
    <citation type="submission" date="2020-09" db="EMBL/GenBank/DDBJ databases">
        <authorList>
            <person name="Sun Q."/>
            <person name="Kim S."/>
        </authorList>
    </citation>
    <scope>NUCLEOTIDE SEQUENCE</scope>
    <source>
        <strain evidence="1">KCTC 32437</strain>
    </source>
</reference>
<dbReference type="AlphaFoldDB" id="A0A918VML6"/>
<dbReference type="RefSeq" id="WP_189423001.1">
    <property type="nucleotide sequence ID" value="NZ_BMZE01000001.1"/>
</dbReference>
<evidence type="ECO:0000313" key="2">
    <source>
        <dbReference type="Proteomes" id="UP000646579"/>
    </source>
</evidence>
<dbReference type="EMBL" id="BMZE01000001">
    <property type="protein sequence ID" value="GHA13347.1"/>
    <property type="molecule type" value="Genomic_DNA"/>
</dbReference>
<comment type="caution">
    <text evidence="1">The sequence shown here is derived from an EMBL/GenBank/DDBJ whole genome shotgun (WGS) entry which is preliminary data.</text>
</comment>
<protein>
    <submittedName>
        <fullName evidence="1">Uncharacterized protein</fullName>
    </submittedName>
</protein>
<organism evidence="1 2">
    <name type="scientific">Devosia pacifica</name>
    <dbReference type="NCBI Taxonomy" id="1335967"/>
    <lineage>
        <taxon>Bacteria</taxon>
        <taxon>Pseudomonadati</taxon>
        <taxon>Pseudomonadota</taxon>
        <taxon>Alphaproteobacteria</taxon>
        <taxon>Hyphomicrobiales</taxon>
        <taxon>Devosiaceae</taxon>
        <taxon>Devosia</taxon>
    </lineage>
</organism>